<dbReference type="InParanoid" id="A0A1Y2LMG0"/>
<name>A0A1Y2LMG0_EPING</name>
<keyword evidence="7" id="KW-1185">Reference proteome</keyword>
<dbReference type="GO" id="GO:0003960">
    <property type="term" value="F:quinone reductase (NADPH) activity"/>
    <property type="evidence" value="ECO:0007669"/>
    <property type="project" value="InterPro"/>
</dbReference>
<accession>A0A1Y2LMG0</accession>
<dbReference type="STRING" id="105696.A0A1Y2LMG0"/>
<dbReference type="FunCoup" id="A0A1Y2LMG0">
    <property type="interactions" value="627"/>
</dbReference>
<dbReference type="InterPro" id="IPR036291">
    <property type="entry name" value="NAD(P)-bd_dom_sf"/>
</dbReference>
<evidence type="ECO:0000259" key="5">
    <source>
        <dbReference type="SMART" id="SM00829"/>
    </source>
</evidence>
<organism evidence="6 7">
    <name type="scientific">Epicoccum nigrum</name>
    <name type="common">Soil fungus</name>
    <name type="synonym">Epicoccum purpurascens</name>
    <dbReference type="NCBI Taxonomy" id="105696"/>
    <lineage>
        <taxon>Eukaryota</taxon>
        <taxon>Fungi</taxon>
        <taxon>Dikarya</taxon>
        <taxon>Ascomycota</taxon>
        <taxon>Pezizomycotina</taxon>
        <taxon>Dothideomycetes</taxon>
        <taxon>Pleosporomycetidae</taxon>
        <taxon>Pleosporales</taxon>
        <taxon>Pleosporineae</taxon>
        <taxon>Didymellaceae</taxon>
        <taxon>Epicoccum</taxon>
    </lineage>
</organism>
<dbReference type="PANTHER" id="PTHR48106:SF13">
    <property type="entry name" value="QUINONE OXIDOREDUCTASE-RELATED"/>
    <property type="match status" value="1"/>
</dbReference>
<dbReference type="Gene3D" id="3.90.180.10">
    <property type="entry name" value="Medium-chain alcohol dehydrogenases, catalytic domain"/>
    <property type="match status" value="1"/>
</dbReference>
<dbReference type="OMA" id="KGMTAHY"/>
<keyword evidence="1" id="KW-0521">NADP</keyword>
<gene>
    <name evidence="6" type="ORF">B5807_09142</name>
</gene>
<evidence type="ECO:0000256" key="2">
    <source>
        <dbReference type="ARBA" id="ARBA00023002"/>
    </source>
</evidence>
<dbReference type="Proteomes" id="UP000193240">
    <property type="component" value="Unassembled WGS sequence"/>
</dbReference>
<dbReference type="PANTHER" id="PTHR48106">
    <property type="entry name" value="QUINONE OXIDOREDUCTASE PIG3-RELATED"/>
    <property type="match status" value="1"/>
</dbReference>
<evidence type="ECO:0000256" key="1">
    <source>
        <dbReference type="ARBA" id="ARBA00022857"/>
    </source>
</evidence>
<dbReference type="AlphaFoldDB" id="A0A1Y2LMG0"/>
<dbReference type="InterPro" id="IPR020843">
    <property type="entry name" value="ER"/>
</dbReference>
<protein>
    <recommendedName>
        <fullName evidence="4">Probable quinone oxidoreductase</fullName>
    </recommendedName>
    <alternativeName>
        <fullName evidence="3">NADPH:quinone reductase</fullName>
    </alternativeName>
</protein>
<feature type="domain" description="Enoyl reductase (ER)" evidence="5">
    <location>
        <begin position="57"/>
        <end position="371"/>
    </location>
</feature>
<keyword evidence="2" id="KW-0560">Oxidoreductase</keyword>
<dbReference type="InterPro" id="IPR047618">
    <property type="entry name" value="QOR-like"/>
</dbReference>
<dbReference type="GO" id="GO:0035925">
    <property type="term" value="F:mRNA 3'-UTR AU-rich region binding"/>
    <property type="evidence" value="ECO:0007669"/>
    <property type="project" value="TreeGrafter"/>
</dbReference>
<dbReference type="InterPro" id="IPR011032">
    <property type="entry name" value="GroES-like_sf"/>
</dbReference>
<dbReference type="InterPro" id="IPR002364">
    <property type="entry name" value="Quin_OxRdtase/zeta-crystal_CS"/>
</dbReference>
<dbReference type="GO" id="GO:0005829">
    <property type="term" value="C:cytosol"/>
    <property type="evidence" value="ECO:0007669"/>
    <property type="project" value="TreeGrafter"/>
</dbReference>
<evidence type="ECO:0000313" key="6">
    <source>
        <dbReference type="EMBL" id="OSS45163.1"/>
    </source>
</evidence>
<evidence type="ECO:0000313" key="7">
    <source>
        <dbReference type="Proteomes" id="UP000193240"/>
    </source>
</evidence>
<dbReference type="InterPro" id="IPR013154">
    <property type="entry name" value="ADH-like_N"/>
</dbReference>
<reference evidence="6 7" key="1">
    <citation type="journal article" date="2017" name="Genome Announc.">
        <title>Genome sequence of the saprophytic ascomycete Epicoccum nigrum ICMP 19927 strain isolated from New Zealand.</title>
        <authorList>
            <person name="Fokin M."/>
            <person name="Fleetwood D."/>
            <person name="Weir B.S."/>
            <person name="Villas-Boas S.G."/>
        </authorList>
    </citation>
    <scope>NUCLEOTIDE SEQUENCE [LARGE SCALE GENOMIC DNA]</scope>
    <source>
        <strain evidence="6 7">ICMP 19927</strain>
    </source>
</reference>
<evidence type="ECO:0000256" key="3">
    <source>
        <dbReference type="ARBA" id="ARBA00043088"/>
    </source>
</evidence>
<dbReference type="FunFam" id="3.40.50.720:FF:000053">
    <property type="entry name" value="Quinone oxidoreductase 1"/>
    <property type="match status" value="1"/>
</dbReference>
<dbReference type="SUPFAM" id="SSF51735">
    <property type="entry name" value="NAD(P)-binding Rossmann-fold domains"/>
    <property type="match status" value="1"/>
</dbReference>
<proteinExistence type="predicted"/>
<dbReference type="SUPFAM" id="SSF50129">
    <property type="entry name" value="GroES-like"/>
    <property type="match status" value="1"/>
</dbReference>
<dbReference type="GO" id="GO:0070402">
    <property type="term" value="F:NADPH binding"/>
    <property type="evidence" value="ECO:0007669"/>
    <property type="project" value="TreeGrafter"/>
</dbReference>
<sequence length="373" mass="40337">MSLLFQTARAFRLSTTSSIASIRLASLTSQLGSRDRFVRAMSSLPKTMKAVVIEKTGGTEVLQYKTDVPVPEPKGDEVLIKNEYIGINYIDTYFRSGVYNPPSFPYILGREGAGTIAALGPEAPSDLTVGARVSYMGQNAYAEYTAATSTYVALLPASIDAKIGAAAPLQALTALTLIREAYAVQKGDWVLVTAAAGGVGLWLCQLLKAVGARTIATASTEEKRALARQNGAEVVLGYYAEDREQFVKKVLEITGGEGVHAVFDSVGKDTFDSSLAVVRRKGTMVSFGNASGPVTGFALARLSAKNVKLLRTTLFNYIATREEFLQYAKELWGFIEKDGLNVKIHDVYPLEEIKRATEDIEGRKTTGKLLLKP</sequence>
<dbReference type="SMART" id="SM00829">
    <property type="entry name" value="PKS_ER"/>
    <property type="match status" value="1"/>
</dbReference>
<dbReference type="EMBL" id="KZ107855">
    <property type="protein sequence ID" value="OSS45163.1"/>
    <property type="molecule type" value="Genomic_DNA"/>
</dbReference>
<dbReference type="Pfam" id="PF08240">
    <property type="entry name" value="ADH_N"/>
    <property type="match status" value="1"/>
</dbReference>
<dbReference type="InterPro" id="IPR013149">
    <property type="entry name" value="ADH-like_C"/>
</dbReference>
<dbReference type="PROSITE" id="PS01162">
    <property type="entry name" value="QOR_ZETA_CRYSTAL"/>
    <property type="match status" value="1"/>
</dbReference>
<evidence type="ECO:0000256" key="4">
    <source>
        <dbReference type="ARBA" id="ARBA00070796"/>
    </source>
</evidence>
<dbReference type="CDD" id="cd05286">
    <property type="entry name" value="QOR2"/>
    <property type="match status" value="1"/>
</dbReference>
<dbReference type="Pfam" id="PF00107">
    <property type="entry name" value="ADH_zinc_N"/>
    <property type="match status" value="1"/>
</dbReference>
<dbReference type="Gene3D" id="3.40.50.720">
    <property type="entry name" value="NAD(P)-binding Rossmann-like Domain"/>
    <property type="match status" value="1"/>
</dbReference>
<dbReference type="GO" id="GO:0008270">
    <property type="term" value="F:zinc ion binding"/>
    <property type="evidence" value="ECO:0007669"/>
    <property type="project" value="InterPro"/>
</dbReference>